<evidence type="ECO:0000256" key="8">
    <source>
        <dbReference type="ARBA" id="ARBA00023136"/>
    </source>
</evidence>
<dbReference type="InterPro" id="IPR011009">
    <property type="entry name" value="Kinase-like_dom_sf"/>
</dbReference>
<dbReference type="InterPro" id="IPR013320">
    <property type="entry name" value="ConA-like_dom_sf"/>
</dbReference>
<evidence type="ECO:0000256" key="4">
    <source>
        <dbReference type="ARBA" id="ARBA00022734"/>
    </source>
</evidence>
<keyword evidence="13" id="KW-1185">Reference proteome</keyword>
<dbReference type="InterPro" id="IPR001220">
    <property type="entry name" value="Legume_lectin_dom"/>
</dbReference>
<keyword evidence="3 10" id="KW-0732">Signal</keyword>
<name>A0ABQ7TZ56_SOLTU</name>
<keyword evidence="4" id="KW-0430">Lectin</keyword>
<evidence type="ECO:0000256" key="5">
    <source>
        <dbReference type="ARBA" id="ARBA00022741"/>
    </source>
</evidence>
<reference evidence="12 13" key="1">
    <citation type="journal article" date="2021" name="bioRxiv">
        <title>Chromosome-scale and haplotype-resolved genome assembly of a tetraploid potato cultivar.</title>
        <authorList>
            <person name="Sun H."/>
            <person name="Jiao W.-B."/>
            <person name="Krause K."/>
            <person name="Campoy J.A."/>
            <person name="Goel M."/>
            <person name="Folz-Donahue K."/>
            <person name="Kukat C."/>
            <person name="Huettel B."/>
            <person name="Schneeberger K."/>
        </authorList>
    </citation>
    <scope>NUCLEOTIDE SEQUENCE [LARGE SCALE GENOMIC DNA]</scope>
    <source>
        <strain evidence="12">SolTubOtavaFocal</strain>
        <tissue evidence="12">Leaves</tissue>
    </source>
</reference>
<evidence type="ECO:0000256" key="10">
    <source>
        <dbReference type="SAM" id="SignalP"/>
    </source>
</evidence>
<comment type="caution">
    <text evidence="12">The sequence shown here is derived from an EMBL/GenBank/DDBJ whole genome shotgun (WGS) entry which is preliminary data.</text>
</comment>
<evidence type="ECO:0000256" key="1">
    <source>
        <dbReference type="ARBA" id="ARBA00004479"/>
    </source>
</evidence>
<comment type="subcellular location">
    <subcellularLocation>
        <location evidence="1">Membrane</location>
        <topology evidence="1">Single-pass type I membrane protein</topology>
    </subcellularLocation>
</comment>
<evidence type="ECO:0000313" key="13">
    <source>
        <dbReference type="Proteomes" id="UP000826656"/>
    </source>
</evidence>
<feature type="signal peptide" evidence="10">
    <location>
        <begin position="1"/>
        <end position="19"/>
    </location>
</feature>
<evidence type="ECO:0000256" key="6">
    <source>
        <dbReference type="ARBA" id="ARBA00022840"/>
    </source>
</evidence>
<dbReference type="Proteomes" id="UP000826656">
    <property type="component" value="Unassembled WGS sequence"/>
</dbReference>
<organism evidence="12 13">
    <name type="scientific">Solanum tuberosum</name>
    <name type="common">Potato</name>
    <dbReference type="NCBI Taxonomy" id="4113"/>
    <lineage>
        <taxon>Eukaryota</taxon>
        <taxon>Viridiplantae</taxon>
        <taxon>Streptophyta</taxon>
        <taxon>Embryophyta</taxon>
        <taxon>Tracheophyta</taxon>
        <taxon>Spermatophyta</taxon>
        <taxon>Magnoliopsida</taxon>
        <taxon>eudicotyledons</taxon>
        <taxon>Gunneridae</taxon>
        <taxon>Pentapetalae</taxon>
        <taxon>asterids</taxon>
        <taxon>lamiids</taxon>
        <taxon>Solanales</taxon>
        <taxon>Solanaceae</taxon>
        <taxon>Solanoideae</taxon>
        <taxon>Solaneae</taxon>
        <taxon>Solanum</taxon>
    </lineage>
</organism>
<keyword evidence="9" id="KW-0675">Receptor</keyword>
<dbReference type="Gene3D" id="3.30.200.20">
    <property type="entry name" value="Phosphorylase Kinase, domain 1"/>
    <property type="match status" value="1"/>
</dbReference>
<keyword evidence="6" id="KW-0067">ATP-binding</keyword>
<keyword evidence="2" id="KW-0812">Transmembrane</keyword>
<dbReference type="Pfam" id="PF00139">
    <property type="entry name" value="Lectin_legB"/>
    <property type="match status" value="1"/>
</dbReference>
<feature type="domain" description="Legume lectin" evidence="11">
    <location>
        <begin position="19"/>
        <end position="157"/>
    </location>
</feature>
<evidence type="ECO:0000256" key="7">
    <source>
        <dbReference type="ARBA" id="ARBA00022989"/>
    </source>
</evidence>
<protein>
    <recommendedName>
        <fullName evidence="11">Legume lectin domain-containing protein</fullName>
    </recommendedName>
</protein>
<evidence type="ECO:0000256" key="9">
    <source>
        <dbReference type="ARBA" id="ARBA00023170"/>
    </source>
</evidence>
<proteinExistence type="predicted"/>
<dbReference type="Gene3D" id="2.60.120.200">
    <property type="match status" value="1"/>
</dbReference>
<sequence>MAVFASFTYLALIIPFVTSLSFSFDSFNPNDQNVTYEADAYPANGVIQLTKNQRDSGLNSSTGRATYSKTLYLWDNTSGNVTDFSTHFSFGINSQGRNLYADGIAFFLAPAGSRIPDNHSAAGSGLGLAIDNGLNTSRNQPFVAVEFHTFNNDYDPTTREYHTHCATGSLFALQTIYSWNFTSSLKYDDKIIDQGVPLPSPVPHPDVALPSTVPEDTSRKNKSGLVIGMVSGDDGIIDGSMTNEFERSTGPKKFSYTELVTCTKNWEEMLGKGGFGGDYKGYLRESDSYIAVKRASRESNQGKKEYASEVRIISRLRHKNLLIVGLWCAHPDNNCRPSIRQAIQVLNFEAPLPTLPPNMPVPTYCSYGSTTSFASTYDSNGPGISGIHSSGTRDYTGSSNNTAASAASLLYTR</sequence>
<dbReference type="InterPro" id="IPR050528">
    <property type="entry name" value="L-type_Lectin-RKs"/>
</dbReference>
<dbReference type="EMBL" id="JAIVGD010000028">
    <property type="protein sequence ID" value="KAH0739411.1"/>
    <property type="molecule type" value="Genomic_DNA"/>
</dbReference>
<dbReference type="PANTHER" id="PTHR27007">
    <property type="match status" value="1"/>
</dbReference>
<evidence type="ECO:0000256" key="2">
    <source>
        <dbReference type="ARBA" id="ARBA00022692"/>
    </source>
</evidence>
<evidence type="ECO:0000313" key="12">
    <source>
        <dbReference type="EMBL" id="KAH0739411.1"/>
    </source>
</evidence>
<feature type="chain" id="PRO_5045438425" description="Legume lectin domain-containing protein" evidence="10">
    <location>
        <begin position="20"/>
        <end position="413"/>
    </location>
</feature>
<evidence type="ECO:0000256" key="3">
    <source>
        <dbReference type="ARBA" id="ARBA00022729"/>
    </source>
</evidence>
<accession>A0ABQ7TZ56</accession>
<keyword evidence="7" id="KW-1133">Transmembrane helix</keyword>
<keyword evidence="5" id="KW-0547">Nucleotide-binding</keyword>
<dbReference type="SUPFAM" id="SSF56112">
    <property type="entry name" value="Protein kinase-like (PK-like)"/>
    <property type="match status" value="1"/>
</dbReference>
<dbReference type="SUPFAM" id="SSF49899">
    <property type="entry name" value="Concanavalin A-like lectins/glucanases"/>
    <property type="match status" value="1"/>
</dbReference>
<evidence type="ECO:0000259" key="11">
    <source>
        <dbReference type="Pfam" id="PF00139"/>
    </source>
</evidence>
<gene>
    <name evidence="12" type="ORF">KY290_038116</name>
</gene>
<keyword evidence="8" id="KW-0472">Membrane</keyword>